<dbReference type="InterPro" id="IPR018723">
    <property type="entry name" value="DUF2254_membrane"/>
</dbReference>
<dbReference type="EMBL" id="CP015378">
    <property type="protein sequence ID" value="ANC79447.1"/>
    <property type="molecule type" value="Genomic_DNA"/>
</dbReference>
<accession>A0A160ISM2</accession>
<evidence type="ECO:0000313" key="2">
    <source>
        <dbReference type="Proteomes" id="UP000076623"/>
    </source>
</evidence>
<dbReference type="AlphaFoldDB" id="A0A160ISM2"/>
<proteinExistence type="predicted"/>
<dbReference type="KEGG" id="fpn:ABE65_017475"/>
<protein>
    <submittedName>
        <fullName evidence="1">Uncharacterized protein</fullName>
    </submittedName>
</protein>
<sequence>MSERELSHTVQSNMWFTPVLYVLFSVLLVTATLTTDLKYDLGNQMRPFFAVDYDLTRNLVGTLTAATLTLTTFTFNLILVVFTTFSGQFSPRMLKNFIASKSTQRVLGIFTSSFIYMLLSFLFLNKRMAEYYFAVPLVAAIIAAFAMGTFIFFINHAVAWLQVNQMTYDMKNEALSIVKNTLEDEVDPYKVNDLTTVNSDICEESGYTIAAKKSGFIQLVDFISIMKEAERDDIVIRLEYTIGSYVYASTPFLSYWKRGENKIDEQKYLSMIKIGRRQTEVQDIEFSINKLVEVAIRSLGNNDPKTATNSIYQLGEVLTSISRCSVFSKYLVDKENNLRVVLQERDFSHYLYNAFGYIRHYAKDNVLVCTEILKVLDLMAKSLNKRDYNAVWEFGVLTASGLENHFLFALDYQQFHRALQNLSVTTKHEKEYEEFLFKSKQA</sequence>
<dbReference type="Pfam" id="PF10011">
    <property type="entry name" value="DUF2254"/>
    <property type="match status" value="1"/>
</dbReference>
<name>A0A160ISM2_9BACL</name>
<keyword evidence="2" id="KW-1185">Reference proteome</keyword>
<dbReference type="STRING" id="1221500.ABE65_017475"/>
<dbReference type="OrthoDB" id="2955631at2"/>
<dbReference type="Proteomes" id="UP000076623">
    <property type="component" value="Chromosome"/>
</dbReference>
<organism evidence="1 2">
    <name type="scientific">Fictibacillus phosphorivorans</name>
    <dbReference type="NCBI Taxonomy" id="1221500"/>
    <lineage>
        <taxon>Bacteria</taxon>
        <taxon>Bacillati</taxon>
        <taxon>Bacillota</taxon>
        <taxon>Bacilli</taxon>
        <taxon>Bacillales</taxon>
        <taxon>Fictibacillaceae</taxon>
        <taxon>Fictibacillus</taxon>
    </lineage>
</organism>
<gene>
    <name evidence="1" type="ORF">ABE65_017475</name>
</gene>
<evidence type="ECO:0000313" key="1">
    <source>
        <dbReference type="EMBL" id="ANC79447.1"/>
    </source>
</evidence>
<reference evidence="1 2" key="1">
    <citation type="submission" date="2016-04" db="EMBL/GenBank/DDBJ databases">
        <title>Complete genome sequence of Fictibacillus phosphorivorans G25-29, a strain toxic to nematodes.</title>
        <authorList>
            <person name="Zheng Z."/>
        </authorList>
    </citation>
    <scope>NUCLEOTIDE SEQUENCE [LARGE SCALE GENOMIC DNA]</scope>
    <source>
        <strain evidence="1 2">G25-29</strain>
    </source>
</reference>